<feature type="region of interest" description="Disordered" evidence="1">
    <location>
        <begin position="100"/>
        <end position="130"/>
    </location>
</feature>
<dbReference type="AlphaFoldDB" id="A0A8H8UB82"/>
<dbReference type="CDD" id="cd18186">
    <property type="entry name" value="BTB_POZ_ZBTB_KLHL-like"/>
    <property type="match status" value="1"/>
</dbReference>
<evidence type="ECO:0000313" key="3">
    <source>
        <dbReference type="EMBL" id="TVY41343.1"/>
    </source>
</evidence>
<dbReference type="InterPro" id="IPR011333">
    <property type="entry name" value="SKP1/BTB/POZ_sf"/>
</dbReference>
<evidence type="ECO:0000313" key="4">
    <source>
        <dbReference type="Proteomes" id="UP000443090"/>
    </source>
</evidence>
<dbReference type="InterPro" id="IPR000210">
    <property type="entry name" value="BTB/POZ_dom"/>
</dbReference>
<dbReference type="OrthoDB" id="2129688at2759"/>
<dbReference type="SUPFAM" id="SSF54695">
    <property type="entry name" value="POZ domain"/>
    <property type="match status" value="1"/>
</dbReference>
<feature type="domain" description="BTB" evidence="2">
    <location>
        <begin position="26"/>
        <end position="57"/>
    </location>
</feature>
<organism evidence="3 4">
    <name type="scientific">Lachnellula occidentalis</name>
    <dbReference type="NCBI Taxonomy" id="215460"/>
    <lineage>
        <taxon>Eukaryota</taxon>
        <taxon>Fungi</taxon>
        <taxon>Dikarya</taxon>
        <taxon>Ascomycota</taxon>
        <taxon>Pezizomycotina</taxon>
        <taxon>Leotiomycetes</taxon>
        <taxon>Helotiales</taxon>
        <taxon>Lachnaceae</taxon>
        <taxon>Lachnellula</taxon>
    </lineage>
</organism>
<evidence type="ECO:0000256" key="1">
    <source>
        <dbReference type="SAM" id="MobiDB-lite"/>
    </source>
</evidence>
<dbReference type="PROSITE" id="PS50097">
    <property type="entry name" value="BTB"/>
    <property type="match status" value="1"/>
</dbReference>
<gene>
    <name evidence="3" type="ORF">LOCC1_G005648</name>
</gene>
<sequence length="366" mass="41215">MSSPSQTSVAEVPKQPIIFKFPGLKVDTRLKVFGQEFHVHSAILRLYSAFFRTFLDSPDKIPAPASALFRYEYVSVVDADGTWGLEVELKCGDQKEVSHTLSDSEKSLQTVSDQRTTKTGTTDHTSTKRSLSRPQQVLDLLAFERLLLAIYRKRFRVTSVGELARVVELANFYCALPAVAQSLDGVLLDSPETVEKIPQHSIATLEIAYKLRHSILFREALIHVVATWVEGSRSLDHNLELASAVTASYNRLQIQSLKVMYNILRTTRESASLAETFKRAIRSLDYDAPNGTAQFFRTIYAEWPDRFLITDAKSSLEDLLSNKLILAKLVPNTKPFQAGAGAYEKKFLCASIEDHELPWDREAVDW</sequence>
<evidence type="ECO:0000259" key="2">
    <source>
        <dbReference type="PROSITE" id="PS50097"/>
    </source>
</evidence>
<keyword evidence="4" id="KW-1185">Reference proteome</keyword>
<dbReference type="Gene3D" id="3.30.710.10">
    <property type="entry name" value="Potassium Channel Kv1.1, Chain A"/>
    <property type="match status" value="1"/>
</dbReference>
<accession>A0A8H8UB82</accession>
<name>A0A8H8UB82_9HELO</name>
<dbReference type="Proteomes" id="UP000443090">
    <property type="component" value="Unassembled WGS sequence"/>
</dbReference>
<reference evidence="3 4" key="1">
    <citation type="submission" date="2018-05" db="EMBL/GenBank/DDBJ databases">
        <title>Genome sequencing and assembly of the regulated plant pathogen Lachnellula willkommii and related sister species for the development of diagnostic species identification markers.</title>
        <authorList>
            <person name="Giroux E."/>
            <person name="Bilodeau G."/>
        </authorList>
    </citation>
    <scope>NUCLEOTIDE SEQUENCE [LARGE SCALE GENOMIC DNA]</scope>
    <source>
        <strain evidence="3 4">CBS 160.35</strain>
    </source>
</reference>
<comment type="caution">
    <text evidence="3">The sequence shown here is derived from an EMBL/GenBank/DDBJ whole genome shotgun (WGS) entry which is preliminary data.</text>
</comment>
<dbReference type="EMBL" id="QGMI01000397">
    <property type="protein sequence ID" value="TVY41343.1"/>
    <property type="molecule type" value="Genomic_DNA"/>
</dbReference>
<proteinExistence type="predicted"/>
<protein>
    <recommendedName>
        <fullName evidence="2">BTB domain-containing protein</fullName>
    </recommendedName>
</protein>